<name>A0A154BST5_ANASB</name>
<dbReference type="AlphaFoldDB" id="A0A154BST5"/>
<protein>
    <submittedName>
        <fullName evidence="10">ABC transporter</fullName>
    </submittedName>
</protein>
<evidence type="ECO:0000256" key="3">
    <source>
        <dbReference type="ARBA" id="ARBA00022448"/>
    </source>
</evidence>
<gene>
    <name evidence="10" type="ORF">AXX12_18470</name>
</gene>
<keyword evidence="3" id="KW-0813">Transport</keyword>
<evidence type="ECO:0000256" key="5">
    <source>
        <dbReference type="ARBA" id="ARBA00022741"/>
    </source>
</evidence>
<keyword evidence="8" id="KW-0472">Membrane</keyword>
<dbReference type="InterPro" id="IPR003439">
    <property type="entry name" value="ABC_transporter-like_ATP-bd"/>
</dbReference>
<dbReference type="InterPro" id="IPR015856">
    <property type="entry name" value="ABC_transpr_CbiO/EcfA_su"/>
</dbReference>
<dbReference type="CDD" id="cd03225">
    <property type="entry name" value="ABC_cobalt_CbiO_domain1"/>
    <property type="match status" value="1"/>
</dbReference>
<evidence type="ECO:0000256" key="7">
    <source>
        <dbReference type="ARBA" id="ARBA00022967"/>
    </source>
</evidence>
<feature type="domain" description="ABC transporter" evidence="9">
    <location>
        <begin position="2"/>
        <end position="236"/>
    </location>
</feature>
<dbReference type="RefSeq" id="WP_066240451.1">
    <property type="nucleotide sequence ID" value="NZ_LSGP01000016.1"/>
</dbReference>
<evidence type="ECO:0000313" key="10">
    <source>
        <dbReference type="EMBL" id="KYZ76890.1"/>
    </source>
</evidence>
<evidence type="ECO:0000256" key="6">
    <source>
        <dbReference type="ARBA" id="ARBA00022840"/>
    </source>
</evidence>
<comment type="similarity">
    <text evidence="2">Belongs to the ABC transporter superfamily.</text>
</comment>
<dbReference type="PANTHER" id="PTHR43553:SF24">
    <property type="entry name" value="ENERGY-COUPLING FACTOR TRANSPORTER ATP-BINDING PROTEIN ECFA1"/>
    <property type="match status" value="1"/>
</dbReference>
<comment type="subcellular location">
    <subcellularLocation>
        <location evidence="1">Cell membrane</location>
        <topology evidence="1">Peripheral membrane protein</topology>
    </subcellularLocation>
</comment>
<dbReference type="InterPro" id="IPR003593">
    <property type="entry name" value="AAA+_ATPase"/>
</dbReference>
<dbReference type="GO" id="GO:0016887">
    <property type="term" value="F:ATP hydrolysis activity"/>
    <property type="evidence" value="ECO:0007669"/>
    <property type="project" value="InterPro"/>
</dbReference>
<dbReference type="Pfam" id="PF00005">
    <property type="entry name" value="ABC_tran"/>
    <property type="match status" value="1"/>
</dbReference>
<reference evidence="10 11" key="1">
    <citation type="submission" date="2016-02" db="EMBL/GenBank/DDBJ databases">
        <title>Anaerosporomusa subterraneum gen. nov., sp. nov., a spore-forming obligate anaerobe isolated from saprolite.</title>
        <authorList>
            <person name="Choi J.K."/>
            <person name="Shah M."/>
            <person name="Yee N."/>
        </authorList>
    </citation>
    <scope>NUCLEOTIDE SEQUENCE [LARGE SCALE GENOMIC DNA]</scope>
    <source>
        <strain evidence="10 11">RU4</strain>
    </source>
</reference>
<keyword evidence="4" id="KW-1003">Cell membrane</keyword>
<comment type="caution">
    <text evidence="10">The sequence shown here is derived from an EMBL/GenBank/DDBJ whole genome shotgun (WGS) entry which is preliminary data.</text>
</comment>
<evidence type="ECO:0000256" key="4">
    <source>
        <dbReference type="ARBA" id="ARBA00022475"/>
    </source>
</evidence>
<evidence type="ECO:0000256" key="8">
    <source>
        <dbReference type="ARBA" id="ARBA00023136"/>
    </source>
</evidence>
<dbReference type="STRING" id="1794912.AXX12_18470"/>
<dbReference type="Gene3D" id="3.40.50.300">
    <property type="entry name" value="P-loop containing nucleotide triphosphate hydrolases"/>
    <property type="match status" value="1"/>
</dbReference>
<keyword evidence="5" id="KW-0547">Nucleotide-binding</keyword>
<dbReference type="GO" id="GO:0042626">
    <property type="term" value="F:ATPase-coupled transmembrane transporter activity"/>
    <property type="evidence" value="ECO:0007669"/>
    <property type="project" value="TreeGrafter"/>
</dbReference>
<keyword evidence="7" id="KW-1278">Translocase</keyword>
<proteinExistence type="inferred from homology"/>
<dbReference type="OrthoDB" id="197875at2"/>
<sequence length="274" mass="30321">MLELRDVTFAYNRNQPPAVANVSLTIRRGEFVAIAGRNGSGKTTITKLMMSLLKPTHGQIFRDDEDTKSCTPADMARYIGYVFQNPDRQIFRDTVRQEISYGPEMLGFSSEKISEVTEQAMKLTGVADLADRYPRTLTRSQKQRVAIASALSMTPDFLILDEPTSGQDADTHERFMALLKDFHSSGKTIILVTHDMDCLVRYAERVIVMDKGIKLFDGSVTDCFADRRRLHEAGLREPATVSVSNGLAPQGISLTTDVASLAEQILAKRGGLNG</sequence>
<organism evidence="10 11">
    <name type="scientific">Anaerosporomusa subterranea</name>
    <dbReference type="NCBI Taxonomy" id="1794912"/>
    <lineage>
        <taxon>Bacteria</taxon>
        <taxon>Bacillati</taxon>
        <taxon>Bacillota</taxon>
        <taxon>Negativicutes</taxon>
        <taxon>Acetonemataceae</taxon>
        <taxon>Anaerosporomusa</taxon>
    </lineage>
</organism>
<dbReference type="Proteomes" id="UP000076268">
    <property type="component" value="Unassembled WGS sequence"/>
</dbReference>
<dbReference type="PROSITE" id="PS50893">
    <property type="entry name" value="ABC_TRANSPORTER_2"/>
    <property type="match status" value="1"/>
</dbReference>
<dbReference type="FunFam" id="3.40.50.300:FF:000224">
    <property type="entry name" value="Energy-coupling factor transporter ATP-binding protein EcfA"/>
    <property type="match status" value="1"/>
</dbReference>
<dbReference type="GO" id="GO:0043190">
    <property type="term" value="C:ATP-binding cassette (ABC) transporter complex"/>
    <property type="evidence" value="ECO:0007669"/>
    <property type="project" value="TreeGrafter"/>
</dbReference>
<dbReference type="EMBL" id="LSGP01000016">
    <property type="protein sequence ID" value="KYZ76890.1"/>
    <property type="molecule type" value="Genomic_DNA"/>
</dbReference>
<accession>A0A154BST5</accession>
<dbReference type="SUPFAM" id="SSF52540">
    <property type="entry name" value="P-loop containing nucleoside triphosphate hydrolases"/>
    <property type="match status" value="1"/>
</dbReference>
<dbReference type="GO" id="GO:0005524">
    <property type="term" value="F:ATP binding"/>
    <property type="evidence" value="ECO:0007669"/>
    <property type="project" value="UniProtKB-KW"/>
</dbReference>
<dbReference type="InterPro" id="IPR027417">
    <property type="entry name" value="P-loop_NTPase"/>
</dbReference>
<dbReference type="InterPro" id="IPR050095">
    <property type="entry name" value="ECF_ABC_transporter_ATP-bd"/>
</dbReference>
<evidence type="ECO:0000256" key="1">
    <source>
        <dbReference type="ARBA" id="ARBA00004202"/>
    </source>
</evidence>
<keyword evidence="6" id="KW-0067">ATP-binding</keyword>
<dbReference type="PANTHER" id="PTHR43553">
    <property type="entry name" value="HEAVY METAL TRANSPORTER"/>
    <property type="match status" value="1"/>
</dbReference>
<evidence type="ECO:0000259" key="9">
    <source>
        <dbReference type="PROSITE" id="PS50893"/>
    </source>
</evidence>
<evidence type="ECO:0000313" key="11">
    <source>
        <dbReference type="Proteomes" id="UP000076268"/>
    </source>
</evidence>
<evidence type="ECO:0000256" key="2">
    <source>
        <dbReference type="ARBA" id="ARBA00005417"/>
    </source>
</evidence>
<keyword evidence="11" id="KW-1185">Reference proteome</keyword>
<dbReference type="SMART" id="SM00382">
    <property type="entry name" value="AAA"/>
    <property type="match status" value="1"/>
</dbReference>